<dbReference type="InterPro" id="IPR015943">
    <property type="entry name" value="WD40/YVTN_repeat-like_dom_sf"/>
</dbReference>
<keyword evidence="8" id="KW-0902">Two-component regulatory system</keyword>
<dbReference type="EMBL" id="CP119313">
    <property type="protein sequence ID" value="WEK17769.1"/>
    <property type="molecule type" value="Genomic_DNA"/>
</dbReference>
<dbReference type="Gene3D" id="1.10.10.60">
    <property type="entry name" value="Homeodomain-like"/>
    <property type="match status" value="2"/>
</dbReference>
<dbReference type="Pfam" id="PF00512">
    <property type="entry name" value="HisKA"/>
    <property type="match status" value="1"/>
</dbReference>
<dbReference type="SMART" id="SM00388">
    <property type="entry name" value="HisKA"/>
    <property type="match status" value="1"/>
</dbReference>
<keyword evidence="10" id="KW-0804">Transcription</keyword>
<dbReference type="SUPFAM" id="SSF50998">
    <property type="entry name" value="Quinoprotein alcohol dehydrogenase-like"/>
    <property type="match status" value="1"/>
</dbReference>
<protein>
    <recommendedName>
        <fullName evidence="2">histidine kinase</fullName>
        <ecNumber evidence="2">2.7.13.3</ecNumber>
    </recommendedName>
</protein>
<dbReference type="PRINTS" id="PR00344">
    <property type="entry name" value="BCTRLSENSOR"/>
</dbReference>
<dbReference type="SUPFAM" id="SSF55874">
    <property type="entry name" value="ATPase domain of HSP90 chaperone/DNA topoisomerase II/histidine kinase"/>
    <property type="match status" value="1"/>
</dbReference>
<feature type="transmembrane region" description="Helical" evidence="12">
    <location>
        <begin position="800"/>
        <end position="825"/>
    </location>
</feature>
<keyword evidence="4" id="KW-0808">Transferase</keyword>
<sequence>MHFIFMRQLIRGFVYSLIFLLFSFKGNLYGQQNKLKFISLNVKNGLSSNIVNDIVKDNLGYLWFATEDGLNRFDGRNFYVYRAKQNDIESLQSNEISCIYKDKKGVLWIGTSGGGLSRYDQNKDKFYNYFYNPNKLEGLNSAIRTICEDYLGKMWIASFGRLHVYDTKTNKLEKFSNKALFGAELNNPTINVLSLFEDKHKRMWIGSNEGLLLYDRERNTFKKIVINGANPNRKYIVRTINEDYTGNIWIGTTEGIIKIVPSLSGENYQTRFFLSKTIIFTIKVDKNFLWVGTENGLYVYNVDNNSLQHYKPNLRDNYSLTSGSIRSVYLDKEGLVWLGTYRGGINVYDKNLSLFNIGKIHSKDDLSLSGSIITSFAENDNSTVFIGTDNGSLNLFDKNKEMVYPVELPNQQNPAQHKLTILSLLKTKNNKLWIGTFLNGLLIKDLQTNKIEQFLKGENQNDEDNNDVFCLLEDSKNRIWIGTNGGGVKIYDQNEKHLYNSKQFFKNKEFAFHWYVRAIVEDKKGNIWIASQGVGVAKYNPESHLIKIYNKNNSNLTSNSIQSLYVDSKNNLWLGSVGQGFYRFNEELDSFENYSEKEGLSNPEVYKVLEDNNGLIWLSTNVGISSFSPKNKKIKNYTYHNGLQNNNFVRASGLKTTDGTLFFGGIEGFNYFSPSNIKTNYNIPPIVFTELKVNNKSIIVSEDSTFLKKHISIADKIDLSYKQNFSISYVALNFTSSQENKYAYQLEGYDKEWNYVGSAKVASYTNLSPGTYTFKAKGSNNDGIWNEQGSSIKVVVHPPFWLSPIAYIFYALSIVGSVLFIRYLGIKKIERKYQREQEILKAKQVFEQEKHEVQRQYELDKMKLKFLTNLSHEFRTPISLIMAPVDKILNGGSIVDVIEQASTIKRNTRRLLNLVNQLLDFRKMDEKELTLHLQKGELVSFLQELIDSFKDLSDKKKVRLYYISELEEFYTFFDTDKMERILFNLLSNAFKFTNEGGYVKVELERSRKTYSGGDKQWFTIKVKDNGVGIPAEYHESVFARFFQNEVNTSILNQGSGIGLSITKEFVELHGGTITIESEVGKGATFIVEIPLIAGEEEIAELKEDLGTVATDEKITIPQELADEKVNGLVKVLIVEDNEEFRYYLKDNLQNRYKVIEASNGKEGWQQALYHHPEVIISDISMPYMNGIELTNKIKSDKRTNHIPVILLTAITGEQEQLDGLETGANDYMTKPINFDILNVKIRNILKLNQKFRETYSKQIKVLSPEMEITSDNEKFLNKVILYIEDNLTDPMLSVENLSKSIGMGRGTLYRKILEITGSTPIEFIRTVKLEKALVLLEKSDMNIAQIAYCVGFATPNYFSKSFKGKYDMLPTEYISSKKKQT</sequence>
<dbReference type="InterPro" id="IPR011123">
    <property type="entry name" value="Y_Y_Y"/>
</dbReference>
<dbReference type="PANTHER" id="PTHR43547:SF2">
    <property type="entry name" value="HYBRID SIGNAL TRANSDUCTION HISTIDINE KINASE C"/>
    <property type="match status" value="1"/>
</dbReference>
<dbReference type="InterPro" id="IPR009057">
    <property type="entry name" value="Homeodomain-like_sf"/>
</dbReference>
<dbReference type="EC" id="2.7.13.3" evidence="2"/>
<dbReference type="InterPro" id="IPR001789">
    <property type="entry name" value="Sig_transdc_resp-reg_receiver"/>
</dbReference>
<proteinExistence type="predicted"/>
<evidence type="ECO:0000256" key="6">
    <source>
        <dbReference type="ARBA" id="ARBA00022777"/>
    </source>
</evidence>
<dbReference type="InterPro" id="IPR011110">
    <property type="entry name" value="Reg_prop"/>
</dbReference>
<dbReference type="SUPFAM" id="SSF63829">
    <property type="entry name" value="Calcium-dependent phosphotriesterase"/>
    <property type="match status" value="2"/>
</dbReference>
<evidence type="ECO:0000259" key="13">
    <source>
        <dbReference type="PROSITE" id="PS01124"/>
    </source>
</evidence>
<feature type="domain" description="Response regulatory" evidence="15">
    <location>
        <begin position="1130"/>
        <end position="1245"/>
    </location>
</feature>
<dbReference type="InterPro" id="IPR018060">
    <property type="entry name" value="HTH_AraC"/>
</dbReference>
<feature type="domain" description="HTH araC/xylS-type" evidence="13">
    <location>
        <begin position="1277"/>
        <end position="1376"/>
    </location>
</feature>
<keyword evidence="9" id="KW-0805">Transcription regulation</keyword>
<evidence type="ECO:0000256" key="9">
    <source>
        <dbReference type="ARBA" id="ARBA00023015"/>
    </source>
</evidence>
<dbReference type="SMART" id="SM00342">
    <property type="entry name" value="HTH_ARAC"/>
    <property type="match status" value="1"/>
</dbReference>
<dbReference type="InterPro" id="IPR005467">
    <property type="entry name" value="His_kinase_dom"/>
</dbReference>
<feature type="modified residue" description="4-aspartylphosphate" evidence="11">
    <location>
        <position position="1178"/>
    </location>
</feature>
<reference evidence="16" key="1">
    <citation type="submission" date="2023-03" db="EMBL/GenBank/DDBJ databases">
        <title>Andean soil-derived lignocellulolytic bacterial consortium as a source of novel taxa and putative plastic-active enzymes.</title>
        <authorList>
            <person name="Diaz-Garcia L."/>
            <person name="Chuvochina M."/>
            <person name="Feuerriegel G."/>
            <person name="Bunk B."/>
            <person name="Sproer C."/>
            <person name="Streit W.R."/>
            <person name="Rodriguez L.M."/>
            <person name="Overmann J."/>
            <person name="Jimenez D.J."/>
        </authorList>
    </citation>
    <scope>NUCLEOTIDE SEQUENCE</scope>
    <source>
        <strain evidence="16">MAG 3858</strain>
    </source>
</reference>
<dbReference type="GO" id="GO:0000155">
    <property type="term" value="F:phosphorelay sensor kinase activity"/>
    <property type="evidence" value="ECO:0007669"/>
    <property type="project" value="InterPro"/>
</dbReference>
<evidence type="ECO:0000256" key="4">
    <source>
        <dbReference type="ARBA" id="ARBA00022679"/>
    </source>
</evidence>
<evidence type="ECO:0000256" key="3">
    <source>
        <dbReference type="ARBA" id="ARBA00022553"/>
    </source>
</evidence>
<dbReference type="InterPro" id="IPR011047">
    <property type="entry name" value="Quinoprotein_ADH-like_sf"/>
</dbReference>
<dbReference type="InterPro" id="IPR004358">
    <property type="entry name" value="Sig_transdc_His_kin-like_C"/>
</dbReference>
<dbReference type="Gene3D" id="3.30.565.10">
    <property type="entry name" value="Histidine kinase-like ATPase, C-terminal domain"/>
    <property type="match status" value="1"/>
</dbReference>
<keyword evidence="12" id="KW-0812">Transmembrane</keyword>
<dbReference type="InterPro" id="IPR036890">
    <property type="entry name" value="HATPase_C_sf"/>
</dbReference>
<evidence type="ECO:0000256" key="7">
    <source>
        <dbReference type="ARBA" id="ARBA00022840"/>
    </source>
</evidence>
<keyword evidence="6" id="KW-0418">Kinase</keyword>
<dbReference type="InterPro" id="IPR036097">
    <property type="entry name" value="HisK_dim/P_sf"/>
</dbReference>
<dbReference type="CDD" id="cd00082">
    <property type="entry name" value="HisKA"/>
    <property type="match status" value="1"/>
</dbReference>
<keyword evidence="7" id="KW-0067">ATP-binding</keyword>
<organism evidence="16 17">
    <name type="scientific">Candidatus Pedobacter colombiensis</name>
    <dbReference type="NCBI Taxonomy" id="3121371"/>
    <lineage>
        <taxon>Bacteria</taxon>
        <taxon>Pseudomonadati</taxon>
        <taxon>Bacteroidota</taxon>
        <taxon>Sphingobacteriia</taxon>
        <taxon>Sphingobacteriales</taxon>
        <taxon>Sphingobacteriaceae</taxon>
        <taxon>Pedobacter</taxon>
    </lineage>
</organism>
<evidence type="ECO:0000256" key="12">
    <source>
        <dbReference type="SAM" id="Phobius"/>
    </source>
</evidence>
<dbReference type="SUPFAM" id="SSF46689">
    <property type="entry name" value="Homeodomain-like"/>
    <property type="match status" value="1"/>
</dbReference>
<evidence type="ECO:0000259" key="15">
    <source>
        <dbReference type="PROSITE" id="PS50110"/>
    </source>
</evidence>
<dbReference type="InterPro" id="IPR011006">
    <property type="entry name" value="CheY-like_superfamily"/>
</dbReference>
<dbReference type="FunFam" id="3.30.565.10:FF:000037">
    <property type="entry name" value="Hybrid sensor histidine kinase/response regulator"/>
    <property type="match status" value="1"/>
</dbReference>
<comment type="catalytic activity">
    <reaction evidence="1">
        <text>ATP + protein L-histidine = ADP + protein N-phospho-L-histidine.</text>
        <dbReference type="EC" id="2.7.13.3"/>
    </reaction>
</comment>
<dbReference type="Gene3D" id="2.130.10.10">
    <property type="entry name" value="YVTN repeat-like/Quinoprotein amine dehydrogenase"/>
    <property type="match status" value="2"/>
</dbReference>
<evidence type="ECO:0000313" key="16">
    <source>
        <dbReference type="EMBL" id="WEK17769.1"/>
    </source>
</evidence>
<dbReference type="SMART" id="SM00448">
    <property type="entry name" value="REC"/>
    <property type="match status" value="1"/>
</dbReference>
<keyword evidence="5" id="KW-0547">Nucleotide-binding</keyword>
<dbReference type="Pfam" id="PF07494">
    <property type="entry name" value="Reg_prop"/>
    <property type="match status" value="6"/>
</dbReference>
<keyword evidence="3 11" id="KW-0597">Phosphoprotein</keyword>
<evidence type="ECO:0000256" key="5">
    <source>
        <dbReference type="ARBA" id="ARBA00022741"/>
    </source>
</evidence>
<name>A0AAJ5W485_9SPHI</name>
<dbReference type="CDD" id="cd17574">
    <property type="entry name" value="REC_OmpR"/>
    <property type="match status" value="1"/>
</dbReference>
<dbReference type="FunFam" id="1.10.287.130:FF:000045">
    <property type="entry name" value="Two-component system sensor histidine kinase/response regulator"/>
    <property type="match status" value="1"/>
</dbReference>
<evidence type="ECO:0000259" key="14">
    <source>
        <dbReference type="PROSITE" id="PS50109"/>
    </source>
</evidence>
<dbReference type="InterPro" id="IPR003594">
    <property type="entry name" value="HATPase_dom"/>
</dbReference>
<accession>A0AAJ5W485</accession>
<evidence type="ECO:0000256" key="8">
    <source>
        <dbReference type="ARBA" id="ARBA00023012"/>
    </source>
</evidence>
<dbReference type="Pfam" id="PF02518">
    <property type="entry name" value="HATPase_c"/>
    <property type="match status" value="1"/>
</dbReference>
<dbReference type="SUPFAM" id="SSF47384">
    <property type="entry name" value="Homodimeric domain of signal transducing histidine kinase"/>
    <property type="match status" value="1"/>
</dbReference>
<dbReference type="Pfam" id="PF07495">
    <property type="entry name" value="Y_Y_Y"/>
    <property type="match status" value="1"/>
</dbReference>
<dbReference type="Gene3D" id="3.40.50.2300">
    <property type="match status" value="1"/>
</dbReference>
<evidence type="ECO:0000256" key="2">
    <source>
        <dbReference type="ARBA" id="ARBA00012438"/>
    </source>
</evidence>
<dbReference type="SMART" id="SM00387">
    <property type="entry name" value="HATPase_c"/>
    <property type="match status" value="1"/>
</dbReference>
<dbReference type="PROSITE" id="PS50110">
    <property type="entry name" value="RESPONSE_REGULATORY"/>
    <property type="match status" value="1"/>
</dbReference>
<dbReference type="FunFam" id="2.60.40.10:FF:000791">
    <property type="entry name" value="Two-component system sensor histidine kinase/response regulator"/>
    <property type="match status" value="1"/>
</dbReference>
<dbReference type="SUPFAM" id="SSF52172">
    <property type="entry name" value="CheY-like"/>
    <property type="match status" value="1"/>
</dbReference>
<keyword evidence="12" id="KW-0472">Membrane</keyword>
<dbReference type="Proteomes" id="UP001214530">
    <property type="component" value="Chromosome"/>
</dbReference>
<keyword evidence="12" id="KW-1133">Transmembrane helix</keyword>
<dbReference type="Gene3D" id="1.10.287.130">
    <property type="match status" value="1"/>
</dbReference>
<dbReference type="Gene3D" id="2.60.40.10">
    <property type="entry name" value="Immunoglobulins"/>
    <property type="match status" value="1"/>
</dbReference>
<evidence type="ECO:0000256" key="1">
    <source>
        <dbReference type="ARBA" id="ARBA00000085"/>
    </source>
</evidence>
<dbReference type="Pfam" id="PF00072">
    <property type="entry name" value="Response_reg"/>
    <property type="match status" value="1"/>
</dbReference>
<evidence type="ECO:0000313" key="17">
    <source>
        <dbReference type="Proteomes" id="UP001214530"/>
    </source>
</evidence>
<feature type="domain" description="Histidine kinase" evidence="14">
    <location>
        <begin position="869"/>
        <end position="1093"/>
    </location>
</feature>
<dbReference type="Pfam" id="PF12833">
    <property type="entry name" value="HTH_18"/>
    <property type="match status" value="1"/>
</dbReference>
<dbReference type="GO" id="GO:0005524">
    <property type="term" value="F:ATP binding"/>
    <property type="evidence" value="ECO:0007669"/>
    <property type="project" value="UniProtKB-KW"/>
</dbReference>
<dbReference type="GO" id="GO:0043565">
    <property type="term" value="F:sequence-specific DNA binding"/>
    <property type="evidence" value="ECO:0007669"/>
    <property type="project" value="InterPro"/>
</dbReference>
<evidence type="ECO:0000256" key="11">
    <source>
        <dbReference type="PROSITE-ProRule" id="PRU00169"/>
    </source>
</evidence>
<dbReference type="GO" id="GO:0003700">
    <property type="term" value="F:DNA-binding transcription factor activity"/>
    <property type="evidence" value="ECO:0007669"/>
    <property type="project" value="InterPro"/>
</dbReference>
<gene>
    <name evidence="16" type="ORF">P0Y49_13275</name>
</gene>
<evidence type="ECO:0000256" key="10">
    <source>
        <dbReference type="ARBA" id="ARBA00023163"/>
    </source>
</evidence>
<dbReference type="InterPro" id="IPR013783">
    <property type="entry name" value="Ig-like_fold"/>
</dbReference>
<dbReference type="PROSITE" id="PS01124">
    <property type="entry name" value="HTH_ARAC_FAMILY_2"/>
    <property type="match status" value="1"/>
</dbReference>
<dbReference type="PROSITE" id="PS50109">
    <property type="entry name" value="HIS_KIN"/>
    <property type="match status" value="1"/>
</dbReference>
<dbReference type="InterPro" id="IPR003661">
    <property type="entry name" value="HisK_dim/P_dom"/>
</dbReference>
<dbReference type="PANTHER" id="PTHR43547">
    <property type="entry name" value="TWO-COMPONENT HISTIDINE KINASE"/>
    <property type="match status" value="1"/>
</dbReference>